<reference evidence="1" key="1">
    <citation type="submission" date="2020-06" db="EMBL/GenBank/DDBJ databases">
        <authorList>
            <consortium name="Plant Systems Biology data submission"/>
        </authorList>
    </citation>
    <scope>NUCLEOTIDE SEQUENCE</scope>
    <source>
        <strain evidence="1">D6</strain>
    </source>
</reference>
<evidence type="ECO:0000313" key="1">
    <source>
        <dbReference type="EMBL" id="CAB9525190.1"/>
    </source>
</evidence>
<dbReference type="Proteomes" id="UP001153069">
    <property type="component" value="Unassembled WGS sequence"/>
</dbReference>
<dbReference type="AlphaFoldDB" id="A0A9N8HUD9"/>
<dbReference type="InterPro" id="IPR032675">
    <property type="entry name" value="LRR_dom_sf"/>
</dbReference>
<organism evidence="1 2">
    <name type="scientific">Seminavis robusta</name>
    <dbReference type="NCBI Taxonomy" id="568900"/>
    <lineage>
        <taxon>Eukaryota</taxon>
        <taxon>Sar</taxon>
        <taxon>Stramenopiles</taxon>
        <taxon>Ochrophyta</taxon>
        <taxon>Bacillariophyta</taxon>
        <taxon>Bacillariophyceae</taxon>
        <taxon>Bacillariophycidae</taxon>
        <taxon>Naviculales</taxon>
        <taxon>Naviculaceae</taxon>
        <taxon>Seminavis</taxon>
    </lineage>
</organism>
<protein>
    <submittedName>
        <fullName evidence="1">Uncharacterized protein</fullName>
    </submittedName>
</protein>
<proteinExistence type="predicted"/>
<evidence type="ECO:0000313" key="2">
    <source>
        <dbReference type="Proteomes" id="UP001153069"/>
    </source>
</evidence>
<comment type="caution">
    <text evidence="1">The sequence shown here is derived from an EMBL/GenBank/DDBJ whole genome shotgun (WGS) entry which is preliminary data.</text>
</comment>
<dbReference type="Gene3D" id="3.80.10.10">
    <property type="entry name" value="Ribonuclease Inhibitor"/>
    <property type="match status" value="2"/>
</dbReference>
<gene>
    <name evidence="1" type="ORF">SEMRO_1642_G288030.1</name>
</gene>
<keyword evidence="2" id="KW-1185">Reference proteome</keyword>
<sequence length="402" mass="44771">MAQVMANRIALEAAARSLLVAPRTNSLVYRLSNNDPTLTYLKLVRKPATHFGDEELSGFLLALEKNKTVTSVQLSWRFLSALSATERVLLMGALGALLSLEKFMMEAIGPCNALVAALQNTQNLKVLWINSLRLSSNAEVTQLAAALSRNVSLQQITLNNIRLQVQGTYRVDEQGMVWFQKNQADQKKLNKLDLNPLLMSIAEIPGMQKIQLDLKLDAATMERIAKPTLQRMCRSSGLTFLMLRCCDLDDDDVAVLAEEFQKIGSTGNVEVLNLTRNNRISEFGWKILVAMLETNYSLTGMYTPTTTGPSQPEEQYNHVLAGRFGSYVASRNAALMEPSECTPPSPETRGKMDLLLKLNEKGRKGLLTNPSKVAWLDFMIREIDDLDMVFYALLCSPGLFFV</sequence>
<dbReference type="SUPFAM" id="SSF52047">
    <property type="entry name" value="RNI-like"/>
    <property type="match status" value="1"/>
</dbReference>
<accession>A0A9N8HUD9</accession>
<dbReference type="EMBL" id="CAICTM010001640">
    <property type="protein sequence ID" value="CAB9525190.1"/>
    <property type="molecule type" value="Genomic_DNA"/>
</dbReference>
<name>A0A9N8HUD9_9STRA</name>